<evidence type="ECO:0000313" key="10">
    <source>
        <dbReference type="EMBL" id="BAU00317.1"/>
    </source>
</evidence>
<dbReference type="GO" id="GO:0008083">
    <property type="term" value="F:growth factor activity"/>
    <property type="evidence" value="ECO:0007669"/>
    <property type="project" value="UniProtKB-UniRule"/>
</dbReference>
<keyword evidence="6 9" id="KW-0732">Signal</keyword>
<dbReference type="GO" id="GO:0008283">
    <property type="term" value="P:cell population proliferation"/>
    <property type="evidence" value="ECO:0007669"/>
    <property type="project" value="UniProtKB-UniRule"/>
</dbReference>
<evidence type="ECO:0000256" key="9">
    <source>
        <dbReference type="RuleBase" id="RU368031"/>
    </source>
</evidence>
<comment type="subcellular location">
    <subcellularLocation>
        <location evidence="1 9">Secreted</location>
    </subcellularLocation>
</comment>
<evidence type="ECO:0000256" key="3">
    <source>
        <dbReference type="ARBA" id="ARBA00022473"/>
    </source>
</evidence>
<evidence type="ECO:0000256" key="5">
    <source>
        <dbReference type="ARBA" id="ARBA00022641"/>
    </source>
</evidence>
<evidence type="ECO:0000256" key="2">
    <source>
        <dbReference type="ARBA" id="ARBA00010781"/>
    </source>
</evidence>
<keyword evidence="11" id="KW-1185">Reference proteome</keyword>
<dbReference type="InterPro" id="IPR009438">
    <property type="entry name" value="Phytosulfokine"/>
</dbReference>
<sequence>MRKITALLFMTLLLSSIIAHAAARPESTFLRRGSLNPEFLGEENCHGIDEDECLKRRELAANLDYIYTQDDNN</sequence>
<evidence type="ECO:0000256" key="4">
    <source>
        <dbReference type="ARBA" id="ARBA00022525"/>
    </source>
</evidence>
<accession>A0A0S3T5Y6</accession>
<comment type="PTM">
    <text evidence="9">PSK-alpha is produced by endopeptidase digestion. PSK-beta is produced from PSK-alpha by exopeptidase digestion.</text>
</comment>
<dbReference type="Proteomes" id="UP000291084">
    <property type="component" value="Chromosome 10"/>
</dbReference>
<evidence type="ECO:0000256" key="7">
    <source>
        <dbReference type="ARBA" id="ARBA00022782"/>
    </source>
</evidence>
<evidence type="ECO:0000256" key="6">
    <source>
        <dbReference type="ARBA" id="ARBA00022729"/>
    </source>
</evidence>
<reference evidence="10 11" key="1">
    <citation type="journal article" date="2015" name="Sci. Rep.">
        <title>The power of single molecule real-time sequencing technology in the de novo assembly of a eukaryotic genome.</title>
        <authorList>
            <person name="Sakai H."/>
            <person name="Naito K."/>
            <person name="Ogiso-Tanaka E."/>
            <person name="Takahashi Y."/>
            <person name="Iseki K."/>
            <person name="Muto C."/>
            <person name="Satou K."/>
            <person name="Teruya K."/>
            <person name="Shiroma A."/>
            <person name="Shimoji M."/>
            <person name="Hirano T."/>
            <person name="Itoh T."/>
            <person name="Kaga A."/>
            <person name="Tomooka N."/>
        </authorList>
    </citation>
    <scope>NUCLEOTIDE SEQUENCE [LARGE SCALE GENOMIC DNA]</scope>
    <source>
        <strain evidence="11">cv. Shumari</strain>
    </source>
</reference>
<keyword evidence="4 9" id="KW-0964">Secreted</keyword>
<dbReference type="GO" id="GO:0005576">
    <property type="term" value="C:extracellular region"/>
    <property type="evidence" value="ECO:0007669"/>
    <property type="project" value="UniProtKB-SubCell"/>
</dbReference>
<keyword evidence="8 9" id="KW-0339">Growth factor</keyword>
<dbReference type="EMBL" id="AP015043">
    <property type="protein sequence ID" value="BAU00317.1"/>
    <property type="molecule type" value="Genomic_DNA"/>
</dbReference>
<keyword evidence="3 9" id="KW-0217">Developmental protein</keyword>
<protein>
    <recommendedName>
        <fullName evidence="9">Phytosulfokine</fullName>
    </recommendedName>
    <component>
        <recommendedName>
            <fullName evidence="9">Phytosulfokine-alpha</fullName>
            <shortName evidence="9">PSK-alpha</shortName>
            <shortName evidence="9">Phytosulfokine-a</shortName>
        </recommendedName>
    </component>
    <component>
        <recommendedName>
            <fullName evidence="9">Phytosulfokine-beta</fullName>
            <shortName evidence="9">PSK-beta</shortName>
            <shortName evidence="9">Phytosulfokine-b</shortName>
        </recommendedName>
    </component>
</protein>
<gene>
    <name evidence="10" type="primary">Vigan.10G190100</name>
    <name evidence="10" type="ORF">VIGAN_10190100</name>
</gene>
<proteinExistence type="inferred from homology"/>
<name>A0A0S3T5Y6_PHAAN</name>
<comment type="similarity">
    <text evidence="2 9">Belongs to the phytosulfokine family.</text>
</comment>
<evidence type="ECO:0000313" key="11">
    <source>
        <dbReference type="Proteomes" id="UP000291084"/>
    </source>
</evidence>
<keyword evidence="5 9" id="KW-0765">Sulfation</keyword>
<dbReference type="PANTHER" id="PTHR33285">
    <property type="entry name" value="PHYTOSULFOKINES 3"/>
    <property type="match status" value="1"/>
</dbReference>
<dbReference type="OrthoDB" id="1858282at2759"/>
<evidence type="ECO:0000256" key="8">
    <source>
        <dbReference type="ARBA" id="ARBA00023030"/>
    </source>
</evidence>
<organism evidence="10 11">
    <name type="scientific">Vigna angularis var. angularis</name>
    <dbReference type="NCBI Taxonomy" id="157739"/>
    <lineage>
        <taxon>Eukaryota</taxon>
        <taxon>Viridiplantae</taxon>
        <taxon>Streptophyta</taxon>
        <taxon>Embryophyta</taxon>
        <taxon>Tracheophyta</taxon>
        <taxon>Spermatophyta</taxon>
        <taxon>Magnoliopsida</taxon>
        <taxon>eudicotyledons</taxon>
        <taxon>Gunneridae</taxon>
        <taxon>Pentapetalae</taxon>
        <taxon>rosids</taxon>
        <taxon>fabids</taxon>
        <taxon>Fabales</taxon>
        <taxon>Fabaceae</taxon>
        <taxon>Papilionoideae</taxon>
        <taxon>50 kb inversion clade</taxon>
        <taxon>NPAAA clade</taxon>
        <taxon>indigoferoid/millettioid clade</taxon>
        <taxon>Phaseoleae</taxon>
        <taxon>Vigna</taxon>
    </lineage>
</organism>
<feature type="signal peptide" evidence="9">
    <location>
        <begin position="1"/>
        <end position="23"/>
    </location>
</feature>
<dbReference type="GO" id="GO:0030154">
    <property type="term" value="P:cell differentiation"/>
    <property type="evidence" value="ECO:0007669"/>
    <property type="project" value="UniProtKB-UniRule"/>
</dbReference>
<feature type="chain" id="PRO_5031589688" description="Phytosulfokine" evidence="9">
    <location>
        <begin position="24"/>
        <end position="73"/>
    </location>
</feature>
<dbReference type="Pfam" id="PF06404">
    <property type="entry name" value="PSK"/>
    <property type="match status" value="1"/>
</dbReference>
<comment type="function">
    <text evidence="9">Promotes plant cell differentiation, organogenesis and somatic embryogenesis as well as cell proliferation.</text>
</comment>
<dbReference type="AlphaFoldDB" id="A0A0S3T5Y6"/>
<evidence type="ECO:0000256" key="1">
    <source>
        <dbReference type="ARBA" id="ARBA00004613"/>
    </source>
</evidence>
<dbReference type="PANTHER" id="PTHR33285:SF55">
    <property type="entry name" value="PHYTOSULFOKINES 3"/>
    <property type="match status" value="1"/>
</dbReference>
<keyword evidence="7 9" id="KW-0221">Differentiation</keyword>
<comment type="PTM">
    <text evidence="9">Sulfation is important for activity and for the binding to a putative membrane receptor.</text>
</comment>